<evidence type="ECO:0000256" key="1">
    <source>
        <dbReference type="ARBA" id="ARBA00004141"/>
    </source>
</evidence>
<evidence type="ECO:0000256" key="2">
    <source>
        <dbReference type="ARBA" id="ARBA00022692"/>
    </source>
</evidence>
<evidence type="ECO:0000256" key="3">
    <source>
        <dbReference type="ARBA" id="ARBA00022989"/>
    </source>
</evidence>
<dbReference type="EMBL" id="FOYI01000001">
    <property type="protein sequence ID" value="SFQ96359.1"/>
    <property type="molecule type" value="Genomic_DNA"/>
</dbReference>
<proteinExistence type="predicted"/>
<dbReference type="PANTHER" id="PTHR32322">
    <property type="entry name" value="INNER MEMBRANE TRANSPORTER"/>
    <property type="match status" value="1"/>
</dbReference>
<dbReference type="RefSeq" id="WP_245759523.1">
    <property type="nucleotide sequence ID" value="NZ_FOYI01000001.1"/>
</dbReference>
<feature type="transmembrane region" description="Helical" evidence="5">
    <location>
        <begin position="189"/>
        <end position="206"/>
    </location>
</feature>
<dbReference type="PANTHER" id="PTHR32322:SF9">
    <property type="entry name" value="AMINO-ACID METABOLITE EFFLUX PUMP-RELATED"/>
    <property type="match status" value="1"/>
</dbReference>
<feature type="transmembrane region" description="Helical" evidence="5">
    <location>
        <begin position="158"/>
        <end position="177"/>
    </location>
</feature>
<protein>
    <submittedName>
        <fullName evidence="7">Threonine/homoserine efflux transporter RhtA</fullName>
    </submittedName>
</protein>
<dbReference type="AlphaFoldDB" id="A0A1I6CT67"/>
<name>A0A1I6CT67_9RHOB</name>
<organism evidence="7 8">
    <name type="scientific">Poseidonocella sedimentorum</name>
    <dbReference type="NCBI Taxonomy" id="871652"/>
    <lineage>
        <taxon>Bacteria</taxon>
        <taxon>Pseudomonadati</taxon>
        <taxon>Pseudomonadota</taxon>
        <taxon>Alphaproteobacteria</taxon>
        <taxon>Rhodobacterales</taxon>
        <taxon>Roseobacteraceae</taxon>
        <taxon>Poseidonocella</taxon>
    </lineage>
</organism>
<dbReference type="InterPro" id="IPR000620">
    <property type="entry name" value="EamA_dom"/>
</dbReference>
<keyword evidence="4 5" id="KW-0472">Membrane</keyword>
<keyword evidence="8" id="KW-1185">Reference proteome</keyword>
<accession>A0A1I6CT67</accession>
<reference evidence="7 8" key="1">
    <citation type="submission" date="2016-10" db="EMBL/GenBank/DDBJ databases">
        <authorList>
            <person name="de Groot N.N."/>
        </authorList>
    </citation>
    <scope>NUCLEOTIDE SEQUENCE [LARGE SCALE GENOMIC DNA]</scope>
    <source>
        <strain evidence="8">KMM 9023,NRIC 0796,JCM 17311,KCTC 23692</strain>
    </source>
</reference>
<keyword evidence="3 5" id="KW-1133">Transmembrane helix</keyword>
<dbReference type="STRING" id="871652.SAMN04515673_101326"/>
<gene>
    <name evidence="7" type="ORF">SAMN04515673_101326</name>
</gene>
<keyword evidence="2 5" id="KW-0812">Transmembrane</keyword>
<evidence type="ECO:0000259" key="6">
    <source>
        <dbReference type="Pfam" id="PF00892"/>
    </source>
</evidence>
<evidence type="ECO:0000256" key="5">
    <source>
        <dbReference type="SAM" id="Phobius"/>
    </source>
</evidence>
<feature type="transmembrane region" description="Helical" evidence="5">
    <location>
        <begin position="270"/>
        <end position="288"/>
    </location>
</feature>
<feature type="domain" description="EamA" evidence="6">
    <location>
        <begin position="159"/>
        <end position="283"/>
    </location>
</feature>
<dbReference type="InterPro" id="IPR050638">
    <property type="entry name" value="AA-Vitamin_Transporters"/>
</dbReference>
<feature type="transmembrane region" description="Helical" evidence="5">
    <location>
        <begin position="80"/>
        <end position="101"/>
    </location>
</feature>
<dbReference type="Pfam" id="PF00892">
    <property type="entry name" value="EamA"/>
    <property type="match status" value="1"/>
</dbReference>
<dbReference type="GO" id="GO:0016020">
    <property type="term" value="C:membrane"/>
    <property type="evidence" value="ECO:0007669"/>
    <property type="project" value="UniProtKB-SubCell"/>
</dbReference>
<feature type="transmembrane region" description="Helical" evidence="5">
    <location>
        <begin position="51"/>
        <end position="68"/>
    </location>
</feature>
<comment type="subcellular location">
    <subcellularLocation>
        <location evidence="1">Membrane</location>
        <topology evidence="1">Multi-pass membrane protein</topology>
    </subcellularLocation>
</comment>
<feature type="transmembrane region" description="Helical" evidence="5">
    <location>
        <begin position="212"/>
        <end position="236"/>
    </location>
</feature>
<dbReference type="Proteomes" id="UP000199302">
    <property type="component" value="Unassembled WGS sequence"/>
</dbReference>
<evidence type="ECO:0000256" key="4">
    <source>
        <dbReference type="ARBA" id="ARBA00023136"/>
    </source>
</evidence>
<dbReference type="SUPFAM" id="SSF103481">
    <property type="entry name" value="Multidrug resistance efflux transporter EmrE"/>
    <property type="match status" value="2"/>
</dbReference>
<feature type="transmembrane region" description="Helical" evidence="5">
    <location>
        <begin position="107"/>
        <end position="126"/>
    </location>
</feature>
<evidence type="ECO:0000313" key="8">
    <source>
        <dbReference type="Proteomes" id="UP000199302"/>
    </source>
</evidence>
<feature type="transmembrane region" description="Helical" evidence="5">
    <location>
        <begin position="133"/>
        <end position="152"/>
    </location>
</feature>
<dbReference type="InterPro" id="IPR037185">
    <property type="entry name" value="EmrE-like"/>
</dbReference>
<feature type="transmembrane region" description="Helical" evidence="5">
    <location>
        <begin position="243"/>
        <end position="264"/>
    </location>
</feature>
<evidence type="ECO:0000313" key="7">
    <source>
        <dbReference type="EMBL" id="SFQ96359.1"/>
    </source>
</evidence>
<sequence length="294" mass="29636">MTVSSSEPRAPKGLPLRLIALVAVAMLAFAGNSLLNRVALAEGAAGPGAFAALRLGSGAAMLWLLVRLRRGAPLPPLRRAIGPAAALALYMLGFSFAYLWLDAGLGALLLFGGVQITMFAGALAAGEPVPARRWAGTALAFAGLCALFWPGGGATPPLAGVGLMLAAAVGWGIYSLIGRRSADPLGATAANFLLAAGVALLPALLWPDGLTIPGAALALASGMITSALGYALWYAVLPQLPAAVAALAQLTVPVIAIVLGALLLSEPVTPRLIAACLLVLGGVGFGVWSPKRRE</sequence>